<keyword evidence="2" id="KW-1185">Reference proteome</keyword>
<evidence type="ECO:0000313" key="1">
    <source>
        <dbReference type="EMBL" id="KAJ0027341.1"/>
    </source>
</evidence>
<protein>
    <submittedName>
        <fullName evidence="1">Uncharacterized protein</fullName>
    </submittedName>
</protein>
<gene>
    <name evidence="1" type="ORF">Pint_36611</name>
</gene>
<proteinExistence type="predicted"/>
<reference evidence="2" key="1">
    <citation type="journal article" date="2023" name="G3 (Bethesda)">
        <title>Genome assembly and association tests identify interacting loci associated with vigor, precocity, and sex in interspecific pistachio rootstocks.</title>
        <authorList>
            <person name="Palmer W."/>
            <person name="Jacygrad E."/>
            <person name="Sagayaradj S."/>
            <person name="Cavanaugh K."/>
            <person name="Han R."/>
            <person name="Bertier L."/>
            <person name="Beede B."/>
            <person name="Kafkas S."/>
            <person name="Golino D."/>
            <person name="Preece J."/>
            <person name="Michelmore R."/>
        </authorList>
    </citation>
    <scope>NUCLEOTIDE SEQUENCE [LARGE SCALE GENOMIC DNA]</scope>
</reference>
<name>A0ACC0Y137_9ROSI</name>
<dbReference type="Proteomes" id="UP001163603">
    <property type="component" value="Chromosome 9"/>
</dbReference>
<comment type="caution">
    <text evidence="1">The sequence shown here is derived from an EMBL/GenBank/DDBJ whole genome shotgun (WGS) entry which is preliminary data.</text>
</comment>
<accession>A0ACC0Y137</accession>
<sequence length="155" mass="18237">MLEQSWKVEELQVWFLQILQRGLTPDAVTYNALICVYNMKDKMQGVTDRSHAMQVYNRQRKHARGSAEVAKAIRAEMATRQRTISIRQMAIWERSNTTFCYWTTRQMAIWERSNTTFYYTGHYKKRADLRKGVGEDKEFWEVAGPQSTAVLSFVL</sequence>
<dbReference type="EMBL" id="CM047744">
    <property type="protein sequence ID" value="KAJ0027341.1"/>
    <property type="molecule type" value="Genomic_DNA"/>
</dbReference>
<evidence type="ECO:0000313" key="2">
    <source>
        <dbReference type="Proteomes" id="UP001163603"/>
    </source>
</evidence>
<organism evidence="1 2">
    <name type="scientific">Pistacia integerrima</name>
    <dbReference type="NCBI Taxonomy" id="434235"/>
    <lineage>
        <taxon>Eukaryota</taxon>
        <taxon>Viridiplantae</taxon>
        <taxon>Streptophyta</taxon>
        <taxon>Embryophyta</taxon>
        <taxon>Tracheophyta</taxon>
        <taxon>Spermatophyta</taxon>
        <taxon>Magnoliopsida</taxon>
        <taxon>eudicotyledons</taxon>
        <taxon>Gunneridae</taxon>
        <taxon>Pentapetalae</taxon>
        <taxon>rosids</taxon>
        <taxon>malvids</taxon>
        <taxon>Sapindales</taxon>
        <taxon>Anacardiaceae</taxon>
        <taxon>Pistacia</taxon>
    </lineage>
</organism>